<evidence type="ECO:0000313" key="2">
    <source>
        <dbReference type="EMBL" id="XAO74979.1"/>
    </source>
</evidence>
<accession>A0AAU6WR94</accession>
<feature type="coiled-coil region" evidence="1">
    <location>
        <begin position="49"/>
        <end position="89"/>
    </location>
</feature>
<reference evidence="2 3" key="1">
    <citation type="submission" date="2024-04" db="EMBL/GenBank/DDBJ databases">
        <title>Genome sequencing and assembly of rice foliar adapted Chryseobacterium endophyticum OsEnb-ALM-A6.</title>
        <authorList>
            <person name="Kumar S."/>
            <person name="Javed M."/>
            <person name="Chouhan V."/>
            <person name="Charishma K."/>
            <person name="Patel A."/>
            <person name="Kumar M."/>
            <person name="Sahu K.P."/>
            <person name="Kumar A."/>
        </authorList>
    </citation>
    <scope>NUCLEOTIDE SEQUENCE [LARGE SCALE GENOMIC DNA]</scope>
    <source>
        <strain evidence="2 3">OsEnb-ALM-A6</strain>
    </source>
</reference>
<evidence type="ECO:0000256" key="1">
    <source>
        <dbReference type="SAM" id="Coils"/>
    </source>
</evidence>
<evidence type="ECO:0000313" key="3">
    <source>
        <dbReference type="Proteomes" id="UP001463665"/>
    </source>
</evidence>
<dbReference type="EMBL" id="CP154834">
    <property type="protein sequence ID" value="XAO74979.1"/>
    <property type="molecule type" value="Genomic_DNA"/>
</dbReference>
<keyword evidence="1" id="KW-0175">Coiled coil</keyword>
<proteinExistence type="predicted"/>
<gene>
    <name evidence="2" type="ORF">AAFP95_02905</name>
</gene>
<organism evidence="2 3">
    <name type="scientific">Chryseobacterium endophyticum</name>
    <dbReference type="NCBI Taxonomy" id="1854762"/>
    <lineage>
        <taxon>Bacteria</taxon>
        <taxon>Pseudomonadati</taxon>
        <taxon>Bacteroidota</taxon>
        <taxon>Flavobacteriia</taxon>
        <taxon>Flavobacteriales</taxon>
        <taxon>Weeksellaceae</taxon>
        <taxon>Chryseobacterium group</taxon>
        <taxon>Chryseobacterium</taxon>
    </lineage>
</organism>
<keyword evidence="3" id="KW-1185">Reference proteome</keyword>
<dbReference type="AlphaFoldDB" id="A0AAU6WR94"/>
<dbReference type="Proteomes" id="UP001463665">
    <property type="component" value="Chromosome"/>
</dbReference>
<sequence>MSQNLSRQQIYDRIKASSKDNYILEEMKRLGFWEETSTPSLPEQLIQKEAILQKELQELIAKNRKYEDQEEMLREMRKKRMQEAKAKREITKRENEKNASIKLIPGKNCNSNRFSIWVKMFQKGFSKRNPTLKSCIGFHFPFLRMYQISAGNQDLASLRSDILLLTGMFRKEYITISSKFLKNLAEKEKYLLRNPS</sequence>
<dbReference type="RefSeq" id="WP_345766882.1">
    <property type="nucleotide sequence ID" value="NZ_CP154834.1"/>
</dbReference>
<name>A0AAU6WR94_9FLAO</name>
<protein>
    <submittedName>
        <fullName evidence="2">Uncharacterized protein</fullName>
    </submittedName>
</protein>